<protein>
    <submittedName>
        <fullName evidence="1">Uncharacterized protein</fullName>
    </submittedName>
</protein>
<sequence length="235" mass="25706">MAMMEPTTMTTTTTPATTADDAAALQRAFRQLCGEYEELVDEASNGAQPIDERVGLALFKIDEACAVTDVVREDASQAQEQLMEALIENCHELEDIFLRINIMERFVGKVQDTTRELEKRMENTSRAAGSVFNAGSVTSLLRSFSKRVAVSEPDASETTKWEPLEFDFNTKDLMMRLENGDARELGVSISSNAPPPTSTATGSSASFVSAIASFSQQLPNVPGLRAQPQLNNLFK</sequence>
<dbReference type="HOGENOM" id="CLU_103159_0_0_1"/>
<dbReference type="EMBL" id="GL376634">
    <property type="status" value="NOT_ANNOTATED_CDS"/>
    <property type="molecule type" value="Genomic_DNA"/>
</dbReference>
<organism evidence="1 2">
    <name type="scientific">Globisporangium ultimum (strain ATCC 200006 / CBS 805.95 / DAOM BR144)</name>
    <name type="common">Pythium ultimum</name>
    <dbReference type="NCBI Taxonomy" id="431595"/>
    <lineage>
        <taxon>Eukaryota</taxon>
        <taxon>Sar</taxon>
        <taxon>Stramenopiles</taxon>
        <taxon>Oomycota</taxon>
        <taxon>Peronosporomycetes</taxon>
        <taxon>Pythiales</taxon>
        <taxon>Pythiaceae</taxon>
        <taxon>Globisporangium</taxon>
    </lineage>
</organism>
<dbReference type="InParanoid" id="K3W9R5"/>
<keyword evidence="2" id="KW-1185">Reference proteome</keyword>
<name>K3W9R5_GLOUD</name>
<reference evidence="2" key="1">
    <citation type="journal article" date="2010" name="Genome Biol.">
        <title>Genome sequence of the necrotrophic plant pathogen Pythium ultimum reveals original pathogenicity mechanisms and effector repertoire.</title>
        <authorList>
            <person name="Levesque C.A."/>
            <person name="Brouwer H."/>
            <person name="Cano L."/>
            <person name="Hamilton J.P."/>
            <person name="Holt C."/>
            <person name="Huitema E."/>
            <person name="Raffaele S."/>
            <person name="Robideau G.P."/>
            <person name="Thines M."/>
            <person name="Win J."/>
            <person name="Zerillo M.M."/>
            <person name="Beakes G.W."/>
            <person name="Boore J.L."/>
            <person name="Busam D."/>
            <person name="Dumas B."/>
            <person name="Ferriera S."/>
            <person name="Fuerstenberg S.I."/>
            <person name="Gachon C.M."/>
            <person name="Gaulin E."/>
            <person name="Govers F."/>
            <person name="Grenville-Briggs L."/>
            <person name="Horner N."/>
            <person name="Hostetler J."/>
            <person name="Jiang R.H."/>
            <person name="Johnson J."/>
            <person name="Krajaejun T."/>
            <person name="Lin H."/>
            <person name="Meijer H.J."/>
            <person name="Moore B."/>
            <person name="Morris P."/>
            <person name="Phuntmart V."/>
            <person name="Puiu D."/>
            <person name="Shetty J."/>
            <person name="Stajich J.E."/>
            <person name="Tripathy S."/>
            <person name="Wawra S."/>
            <person name="van West P."/>
            <person name="Whitty B.R."/>
            <person name="Coutinho P.M."/>
            <person name="Henrissat B."/>
            <person name="Martin F."/>
            <person name="Thomas P.D."/>
            <person name="Tyler B.M."/>
            <person name="De Vries R.P."/>
            <person name="Kamoun S."/>
            <person name="Yandell M."/>
            <person name="Tisserat N."/>
            <person name="Buell C.R."/>
        </authorList>
    </citation>
    <scope>NUCLEOTIDE SEQUENCE</scope>
    <source>
        <strain evidence="2">DAOM:BR144</strain>
    </source>
</reference>
<dbReference type="AlphaFoldDB" id="K3W9R5"/>
<reference evidence="1" key="3">
    <citation type="submission" date="2015-02" db="UniProtKB">
        <authorList>
            <consortium name="EnsemblProtists"/>
        </authorList>
    </citation>
    <scope>IDENTIFICATION</scope>
    <source>
        <strain evidence="1">DAOM BR144</strain>
    </source>
</reference>
<evidence type="ECO:0000313" key="2">
    <source>
        <dbReference type="Proteomes" id="UP000019132"/>
    </source>
</evidence>
<reference evidence="2" key="2">
    <citation type="submission" date="2010-04" db="EMBL/GenBank/DDBJ databases">
        <authorList>
            <person name="Buell R."/>
            <person name="Hamilton J."/>
            <person name="Hostetler J."/>
        </authorList>
    </citation>
    <scope>NUCLEOTIDE SEQUENCE [LARGE SCALE GENOMIC DNA]</scope>
    <source>
        <strain evidence="2">DAOM:BR144</strain>
    </source>
</reference>
<proteinExistence type="predicted"/>
<dbReference type="EnsemblProtists" id="PYU1_T001706">
    <property type="protein sequence ID" value="PYU1_T001706"/>
    <property type="gene ID" value="PYU1_G001705"/>
</dbReference>
<evidence type="ECO:0000313" key="1">
    <source>
        <dbReference type="EnsemblProtists" id="PYU1_T001706"/>
    </source>
</evidence>
<dbReference type="Proteomes" id="UP000019132">
    <property type="component" value="Unassembled WGS sequence"/>
</dbReference>
<dbReference type="VEuPathDB" id="FungiDB:PYU1_G001705"/>
<dbReference type="eggNOG" id="ENOG502QV9Q">
    <property type="taxonomic scope" value="Eukaryota"/>
</dbReference>
<accession>K3W9R5</accession>